<dbReference type="GO" id="GO:0046872">
    <property type="term" value="F:metal ion binding"/>
    <property type="evidence" value="ECO:0007669"/>
    <property type="project" value="UniProtKB-KW"/>
</dbReference>
<evidence type="ECO:0000256" key="1">
    <source>
        <dbReference type="ARBA" id="ARBA00004141"/>
    </source>
</evidence>
<evidence type="ECO:0000256" key="3">
    <source>
        <dbReference type="ARBA" id="ARBA00022692"/>
    </source>
</evidence>
<comment type="subcellular location">
    <subcellularLocation>
        <location evidence="1">Membrane</location>
        <topology evidence="1">Multi-pass membrane protein</topology>
    </subcellularLocation>
</comment>
<evidence type="ECO:0000256" key="5">
    <source>
        <dbReference type="ARBA" id="ARBA00023136"/>
    </source>
</evidence>
<feature type="binding site" evidence="6">
    <location>
        <position position="308"/>
    </location>
    <ligand>
        <name>Zn(2+)</name>
        <dbReference type="ChEBI" id="CHEBI:29105"/>
    </ligand>
</feature>
<dbReference type="AlphaFoldDB" id="A0A6A5TIX9"/>
<feature type="compositionally biased region" description="Basic and acidic residues" evidence="7">
    <location>
        <begin position="29"/>
        <end position="43"/>
    </location>
</feature>
<feature type="transmembrane region" description="Helical" evidence="8">
    <location>
        <begin position="255"/>
        <end position="273"/>
    </location>
</feature>
<keyword evidence="6" id="KW-0862">Zinc</keyword>
<feature type="transmembrane region" description="Helical" evidence="8">
    <location>
        <begin position="126"/>
        <end position="145"/>
    </location>
</feature>
<reference evidence="9" key="1">
    <citation type="journal article" date="2020" name="Stud. Mycol.">
        <title>101 Dothideomycetes genomes: a test case for predicting lifestyles and emergence of pathogens.</title>
        <authorList>
            <person name="Haridas S."/>
            <person name="Albert R."/>
            <person name="Binder M."/>
            <person name="Bloem J."/>
            <person name="Labutti K."/>
            <person name="Salamov A."/>
            <person name="Andreopoulos B."/>
            <person name="Baker S."/>
            <person name="Barry K."/>
            <person name="Bills G."/>
            <person name="Bluhm B."/>
            <person name="Cannon C."/>
            <person name="Castanera R."/>
            <person name="Culley D."/>
            <person name="Daum C."/>
            <person name="Ezra D."/>
            <person name="Gonzalez J."/>
            <person name="Henrissat B."/>
            <person name="Kuo A."/>
            <person name="Liang C."/>
            <person name="Lipzen A."/>
            <person name="Lutzoni F."/>
            <person name="Magnuson J."/>
            <person name="Mondo S."/>
            <person name="Nolan M."/>
            <person name="Ohm R."/>
            <person name="Pangilinan J."/>
            <person name="Park H.-J."/>
            <person name="Ramirez L."/>
            <person name="Alfaro M."/>
            <person name="Sun H."/>
            <person name="Tritt A."/>
            <person name="Yoshinaga Y."/>
            <person name="Zwiers L.-H."/>
            <person name="Turgeon B."/>
            <person name="Goodwin S."/>
            <person name="Spatafora J."/>
            <person name="Crous P."/>
            <person name="Grigoriev I."/>
        </authorList>
    </citation>
    <scope>NUCLEOTIDE SEQUENCE</scope>
    <source>
        <strain evidence="9">CBS 675.92</strain>
    </source>
</reference>
<protein>
    <submittedName>
        <fullName evidence="9">HlyIII-domain-containing protein</fullName>
    </submittedName>
</protein>
<feature type="transmembrane region" description="Helical" evidence="8">
    <location>
        <begin position="165"/>
        <end position="186"/>
    </location>
</feature>
<gene>
    <name evidence="9" type="ORF">CC80DRAFT_495196</name>
</gene>
<feature type="transmembrane region" description="Helical" evidence="8">
    <location>
        <begin position="193"/>
        <end position="213"/>
    </location>
</feature>
<feature type="binding site" evidence="6">
    <location>
        <position position="146"/>
    </location>
    <ligand>
        <name>Zn(2+)</name>
        <dbReference type="ChEBI" id="CHEBI:29105"/>
    </ligand>
</feature>
<dbReference type="InterPro" id="IPR004254">
    <property type="entry name" value="AdipoR/HlyIII-related"/>
</dbReference>
<evidence type="ECO:0000256" key="6">
    <source>
        <dbReference type="PIRSR" id="PIRSR604254-1"/>
    </source>
</evidence>
<evidence type="ECO:0000256" key="7">
    <source>
        <dbReference type="SAM" id="MobiDB-lite"/>
    </source>
</evidence>
<dbReference type="Proteomes" id="UP000800035">
    <property type="component" value="Unassembled WGS sequence"/>
</dbReference>
<name>A0A6A5TIX9_9PLEO</name>
<keyword evidence="10" id="KW-1185">Reference proteome</keyword>
<evidence type="ECO:0000313" key="10">
    <source>
        <dbReference type="Proteomes" id="UP000800035"/>
    </source>
</evidence>
<comment type="similarity">
    <text evidence="2">Belongs to the ADIPOR family.</text>
</comment>
<evidence type="ECO:0000313" key="9">
    <source>
        <dbReference type="EMBL" id="KAF1952685.1"/>
    </source>
</evidence>
<dbReference type="GO" id="GO:0038023">
    <property type="term" value="F:signaling receptor activity"/>
    <property type="evidence" value="ECO:0007669"/>
    <property type="project" value="TreeGrafter"/>
</dbReference>
<dbReference type="Pfam" id="PF03006">
    <property type="entry name" value="HlyIII"/>
    <property type="match status" value="1"/>
</dbReference>
<evidence type="ECO:0000256" key="2">
    <source>
        <dbReference type="ARBA" id="ARBA00007018"/>
    </source>
</evidence>
<dbReference type="EMBL" id="ML977009">
    <property type="protein sequence ID" value="KAF1952685.1"/>
    <property type="molecule type" value="Genomic_DNA"/>
</dbReference>
<dbReference type="PANTHER" id="PTHR20855">
    <property type="entry name" value="ADIPOR/PROGESTIN RECEPTOR-RELATED"/>
    <property type="match status" value="1"/>
</dbReference>
<keyword evidence="3 8" id="KW-0812">Transmembrane</keyword>
<feature type="transmembrane region" description="Helical" evidence="8">
    <location>
        <begin position="92"/>
        <end position="114"/>
    </location>
</feature>
<feature type="transmembrane region" description="Helical" evidence="8">
    <location>
        <begin position="225"/>
        <end position="243"/>
    </location>
</feature>
<organism evidence="9 10">
    <name type="scientific">Byssothecium circinans</name>
    <dbReference type="NCBI Taxonomy" id="147558"/>
    <lineage>
        <taxon>Eukaryota</taxon>
        <taxon>Fungi</taxon>
        <taxon>Dikarya</taxon>
        <taxon>Ascomycota</taxon>
        <taxon>Pezizomycotina</taxon>
        <taxon>Dothideomycetes</taxon>
        <taxon>Pleosporomycetidae</taxon>
        <taxon>Pleosporales</taxon>
        <taxon>Massarineae</taxon>
        <taxon>Massarinaceae</taxon>
        <taxon>Byssothecium</taxon>
    </lineage>
</organism>
<dbReference type="PANTHER" id="PTHR20855:SF52">
    <property type="entry name" value="ADIPONECTIN RECEPTOR PROTEIN"/>
    <property type="match status" value="1"/>
</dbReference>
<proteinExistence type="inferred from homology"/>
<feature type="transmembrane region" description="Helical" evidence="8">
    <location>
        <begin position="306"/>
        <end position="329"/>
    </location>
</feature>
<sequence>MASLAIALRLPLLLFRKPRNHKHNRKSSHSKDSDDQDRESHERPRLCNYHELPEWYRHQESPYIVTNYRPPSNSYHSCIHSLTYLHNETMNVWTHLLPAITLALALPLLQINISRIYADAPWMDRFMLTLTPMAALLTFSLSSTYHTLNNHSALVSSSCLLMDFAGILVLILCSFISGIYVGFYGYPFERKLYWTMIALLTLTSTLLVLHPRLQGPKFRPHRTSAFVLTVLSGLAPTFHGMYVHGIRKGFHECGVKWWLLEGICYGIGVLFFTSRFPERWGWSETGGDGMWFRRARFDVFGGSHQVFHICVVLGAACHCWGVWSAWGFAVRGS</sequence>
<evidence type="ECO:0000256" key="4">
    <source>
        <dbReference type="ARBA" id="ARBA00022989"/>
    </source>
</evidence>
<dbReference type="OrthoDB" id="529367at2759"/>
<dbReference type="GO" id="GO:0016020">
    <property type="term" value="C:membrane"/>
    <property type="evidence" value="ECO:0007669"/>
    <property type="project" value="UniProtKB-SubCell"/>
</dbReference>
<feature type="region of interest" description="Disordered" evidence="7">
    <location>
        <begin position="20"/>
        <end position="43"/>
    </location>
</feature>
<feature type="binding site" evidence="6">
    <location>
        <position position="304"/>
    </location>
    <ligand>
        <name>Zn(2+)</name>
        <dbReference type="ChEBI" id="CHEBI:29105"/>
    </ligand>
</feature>
<keyword evidence="6" id="KW-0479">Metal-binding</keyword>
<evidence type="ECO:0000256" key="8">
    <source>
        <dbReference type="SAM" id="Phobius"/>
    </source>
</evidence>
<dbReference type="GO" id="GO:0006882">
    <property type="term" value="P:intracellular zinc ion homeostasis"/>
    <property type="evidence" value="ECO:0007669"/>
    <property type="project" value="TreeGrafter"/>
</dbReference>
<accession>A0A6A5TIX9</accession>
<keyword evidence="5 8" id="KW-0472">Membrane</keyword>
<keyword evidence="4 8" id="KW-1133">Transmembrane helix</keyword>